<evidence type="ECO:0000256" key="1">
    <source>
        <dbReference type="SAM" id="SignalP"/>
    </source>
</evidence>
<proteinExistence type="predicted"/>
<evidence type="ECO:0008006" key="4">
    <source>
        <dbReference type="Google" id="ProtNLM"/>
    </source>
</evidence>
<protein>
    <recommendedName>
        <fullName evidence="4">Accessory gland protein</fullName>
    </recommendedName>
</protein>
<accession>A0AAN9VVD6</accession>
<comment type="caution">
    <text evidence="2">The sequence shown here is derived from an EMBL/GenBank/DDBJ whole genome shotgun (WGS) entry which is preliminary data.</text>
</comment>
<dbReference type="Proteomes" id="UP001378592">
    <property type="component" value="Unassembled WGS sequence"/>
</dbReference>
<feature type="chain" id="PRO_5042810543" description="Accessory gland protein" evidence="1">
    <location>
        <begin position="36"/>
        <end position="146"/>
    </location>
</feature>
<feature type="signal peptide" evidence="1">
    <location>
        <begin position="1"/>
        <end position="35"/>
    </location>
</feature>
<keyword evidence="1" id="KW-0732">Signal</keyword>
<keyword evidence="3" id="KW-1185">Reference proteome</keyword>
<evidence type="ECO:0000313" key="2">
    <source>
        <dbReference type="EMBL" id="KAK7872284.1"/>
    </source>
</evidence>
<dbReference type="AlphaFoldDB" id="A0AAN9VVD6"/>
<dbReference type="EMBL" id="JAZDUA010000027">
    <property type="protein sequence ID" value="KAK7872284.1"/>
    <property type="molecule type" value="Genomic_DNA"/>
</dbReference>
<gene>
    <name evidence="2" type="ORF">R5R35_012127</name>
</gene>
<name>A0AAN9VVD6_9ORTH</name>
<evidence type="ECO:0000313" key="3">
    <source>
        <dbReference type="Proteomes" id="UP001378592"/>
    </source>
</evidence>
<sequence>MAASALTVRRMSGCPMVSLAMLCLQFLSYTPLRIAAAPANDKPISGSAVTPNSLLPGLGGYPGYLGGSGIYPGQNGFYPGGIGSYPQRVLNPYAVQPPNSPIYGPASGNACMICSWKTTNLQWYLQNYGMYEQMGYNPCSICSYGI</sequence>
<reference evidence="2 3" key="1">
    <citation type="submission" date="2024-03" db="EMBL/GenBank/DDBJ databases">
        <title>The genome assembly and annotation of the cricket Gryllus longicercus Weissman &amp; Gray.</title>
        <authorList>
            <person name="Szrajer S."/>
            <person name="Gray D."/>
            <person name="Ylla G."/>
        </authorList>
    </citation>
    <scope>NUCLEOTIDE SEQUENCE [LARGE SCALE GENOMIC DNA]</scope>
    <source>
        <strain evidence="2">DAG 2021-001</strain>
        <tissue evidence="2">Whole body minus gut</tissue>
    </source>
</reference>
<organism evidence="2 3">
    <name type="scientific">Gryllus longicercus</name>
    <dbReference type="NCBI Taxonomy" id="2509291"/>
    <lineage>
        <taxon>Eukaryota</taxon>
        <taxon>Metazoa</taxon>
        <taxon>Ecdysozoa</taxon>
        <taxon>Arthropoda</taxon>
        <taxon>Hexapoda</taxon>
        <taxon>Insecta</taxon>
        <taxon>Pterygota</taxon>
        <taxon>Neoptera</taxon>
        <taxon>Polyneoptera</taxon>
        <taxon>Orthoptera</taxon>
        <taxon>Ensifera</taxon>
        <taxon>Gryllidea</taxon>
        <taxon>Grylloidea</taxon>
        <taxon>Gryllidae</taxon>
        <taxon>Gryllinae</taxon>
        <taxon>Gryllus</taxon>
    </lineage>
</organism>